<accession>A0A964C062</accession>
<gene>
    <name evidence="1" type="ORF">I4641_23730</name>
</gene>
<evidence type="ECO:0000313" key="1">
    <source>
        <dbReference type="EMBL" id="MCC0179942.1"/>
    </source>
</evidence>
<reference evidence="1" key="1">
    <citation type="journal article" date="2021" name="Antonie Van Leeuwenhoek">
        <title>Draft genome and description of Waterburya agarophytonicola gen. nov. sp. nov. (Pleurocapsales, Cyanobacteria): a seaweed symbiont.</title>
        <authorList>
            <person name="Bonthond G."/>
            <person name="Shalygin S."/>
            <person name="Bayer T."/>
            <person name="Weinberger F."/>
        </authorList>
    </citation>
    <scope>NUCLEOTIDE SEQUENCE</scope>
    <source>
        <strain evidence="1">KI4</strain>
    </source>
</reference>
<keyword evidence="2" id="KW-1185">Reference proteome</keyword>
<evidence type="ECO:0000313" key="2">
    <source>
        <dbReference type="Proteomes" id="UP000729733"/>
    </source>
</evidence>
<dbReference type="Proteomes" id="UP000729733">
    <property type="component" value="Unassembled WGS sequence"/>
</dbReference>
<proteinExistence type="predicted"/>
<dbReference type="AlphaFoldDB" id="A0A964C062"/>
<name>A0A964C062_9CYAN</name>
<organism evidence="1 2">
    <name type="scientific">Waterburya agarophytonicola KI4</name>
    <dbReference type="NCBI Taxonomy" id="2874699"/>
    <lineage>
        <taxon>Bacteria</taxon>
        <taxon>Bacillati</taxon>
        <taxon>Cyanobacteriota</taxon>
        <taxon>Cyanophyceae</taxon>
        <taxon>Pleurocapsales</taxon>
        <taxon>Hyellaceae</taxon>
        <taxon>Waterburya</taxon>
        <taxon>Waterburya agarophytonicola</taxon>
    </lineage>
</organism>
<dbReference type="RefSeq" id="WP_229643042.1">
    <property type="nucleotide sequence ID" value="NZ_JADWDC010000147.1"/>
</dbReference>
<comment type="caution">
    <text evidence="1">The sequence shown here is derived from an EMBL/GenBank/DDBJ whole genome shotgun (WGS) entry which is preliminary data.</text>
</comment>
<sequence length="69" mass="7936">MYLWDCSLHDGDSYNHKLGDDCGIFYATDHFEVMEAKAIAKAQNIIDLELEKVGMELFRFWSANSCLQS</sequence>
<protein>
    <submittedName>
        <fullName evidence="1">Uncharacterized protein</fullName>
    </submittedName>
</protein>
<dbReference type="EMBL" id="JADWDC010000147">
    <property type="protein sequence ID" value="MCC0179942.1"/>
    <property type="molecule type" value="Genomic_DNA"/>
</dbReference>